<feature type="domain" description="HTH cro/C1-type" evidence="1">
    <location>
        <begin position="20"/>
        <end position="69"/>
    </location>
</feature>
<sequence length="77" mass="8447">MESKEERQEKFAKAVLTVAEERGLSLRKLAAASGLEYSQVQRICKGKVNPALSTIISLAEGLEVSPSELFAYYNNPS</sequence>
<dbReference type="RefSeq" id="WP_115831935.1">
    <property type="nucleotide sequence ID" value="NZ_QNUL01000012.1"/>
</dbReference>
<dbReference type="OrthoDB" id="769934at2"/>
<proteinExistence type="predicted"/>
<dbReference type="SUPFAM" id="SSF47413">
    <property type="entry name" value="lambda repressor-like DNA-binding domains"/>
    <property type="match status" value="1"/>
</dbReference>
<dbReference type="InterPro" id="IPR001387">
    <property type="entry name" value="Cro/C1-type_HTH"/>
</dbReference>
<name>A0A3D8YAQ8_9BACT</name>
<dbReference type="SMART" id="SM00530">
    <property type="entry name" value="HTH_XRE"/>
    <property type="match status" value="1"/>
</dbReference>
<dbReference type="GO" id="GO:0003677">
    <property type="term" value="F:DNA binding"/>
    <property type="evidence" value="ECO:0007669"/>
    <property type="project" value="InterPro"/>
</dbReference>
<evidence type="ECO:0000259" key="1">
    <source>
        <dbReference type="PROSITE" id="PS50943"/>
    </source>
</evidence>
<gene>
    <name evidence="2" type="ORF">DSL64_16080</name>
</gene>
<dbReference type="Gene3D" id="1.10.260.40">
    <property type="entry name" value="lambda repressor-like DNA-binding domains"/>
    <property type="match status" value="1"/>
</dbReference>
<dbReference type="CDD" id="cd00093">
    <property type="entry name" value="HTH_XRE"/>
    <property type="match status" value="1"/>
</dbReference>
<evidence type="ECO:0000313" key="2">
    <source>
        <dbReference type="EMBL" id="REA60190.1"/>
    </source>
</evidence>
<dbReference type="EMBL" id="QNUL01000012">
    <property type="protein sequence ID" value="REA60190.1"/>
    <property type="molecule type" value="Genomic_DNA"/>
</dbReference>
<dbReference type="PROSITE" id="PS50943">
    <property type="entry name" value="HTH_CROC1"/>
    <property type="match status" value="1"/>
</dbReference>
<dbReference type="Proteomes" id="UP000256373">
    <property type="component" value="Unassembled WGS sequence"/>
</dbReference>
<protein>
    <recommendedName>
        <fullName evidence="1">HTH cro/C1-type domain-containing protein</fullName>
    </recommendedName>
</protein>
<reference evidence="2 3" key="1">
    <citation type="submission" date="2018-07" db="EMBL/GenBank/DDBJ databases">
        <title>Dyadobacter roseus sp. nov., isolated from rose rhizosphere soil.</title>
        <authorList>
            <person name="Chen L."/>
        </authorList>
    </citation>
    <scope>NUCLEOTIDE SEQUENCE [LARGE SCALE GENOMIC DNA]</scope>
    <source>
        <strain evidence="2 3">RS19</strain>
    </source>
</reference>
<dbReference type="InterPro" id="IPR010982">
    <property type="entry name" value="Lambda_DNA-bd_dom_sf"/>
</dbReference>
<dbReference type="Pfam" id="PF01381">
    <property type="entry name" value="HTH_3"/>
    <property type="match status" value="1"/>
</dbReference>
<evidence type="ECO:0000313" key="3">
    <source>
        <dbReference type="Proteomes" id="UP000256373"/>
    </source>
</evidence>
<accession>A0A3D8YAQ8</accession>
<organism evidence="2 3">
    <name type="scientific">Dyadobacter luteus</name>
    <dbReference type="NCBI Taxonomy" id="2259619"/>
    <lineage>
        <taxon>Bacteria</taxon>
        <taxon>Pseudomonadati</taxon>
        <taxon>Bacteroidota</taxon>
        <taxon>Cytophagia</taxon>
        <taxon>Cytophagales</taxon>
        <taxon>Spirosomataceae</taxon>
        <taxon>Dyadobacter</taxon>
    </lineage>
</organism>
<keyword evidence="3" id="KW-1185">Reference proteome</keyword>
<comment type="caution">
    <text evidence="2">The sequence shown here is derived from an EMBL/GenBank/DDBJ whole genome shotgun (WGS) entry which is preliminary data.</text>
</comment>
<dbReference type="AlphaFoldDB" id="A0A3D8YAQ8"/>